<keyword evidence="5 12" id="KW-0812">Transmembrane</keyword>
<protein>
    <submittedName>
        <fullName evidence="14">Alkane 1-monooxygenase</fullName>
    </submittedName>
</protein>
<evidence type="ECO:0000256" key="4">
    <source>
        <dbReference type="ARBA" id="ARBA00022519"/>
    </source>
</evidence>
<comment type="subcellular location">
    <subcellularLocation>
        <location evidence="1">Cell inner membrane</location>
        <topology evidence="1">Multi-pass membrane protein</topology>
    </subcellularLocation>
</comment>
<dbReference type="PANTHER" id="PTHR38674:SF1">
    <property type="entry name" value="ALKANE 1-MONOOXYGENASE 1"/>
    <property type="match status" value="1"/>
</dbReference>
<proteinExistence type="inferred from homology"/>
<keyword evidence="15" id="KW-1185">Reference proteome</keyword>
<keyword evidence="10 14" id="KW-0503">Monooxygenase</keyword>
<evidence type="ECO:0000256" key="2">
    <source>
        <dbReference type="ARBA" id="ARBA00010823"/>
    </source>
</evidence>
<dbReference type="PANTHER" id="PTHR38674">
    <property type="entry name" value="ALKANE 1-MONOOXYGENASE 1"/>
    <property type="match status" value="1"/>
</dbReference>
<evidence type="ECO:0000256" key="9">
    <source>
        <dbReference type="ARBA" id="ARBA00023004"/>
    </source>
</evidence>
<feature type="transmembrane region" description="Helical" evidence="12">
    <location>
        <begin position="68"/>
        <end position="89"/>
    </location>
</feature>
<dbReference type="Pfam" id="PF00487">
    <property type="entry name" value="FA_desaturase"/>
    <property type="match status" value="1"/>
</dbReference>
<feature type="transmembrane region" description="Helical" evidence="12">
    <location>
        <begin position="327"/>
        <end position="346"/>
    </location>
</feature>
<evidence type="ECO:0000256" key="6">
    <source>
        <dbReference type="ARBA" id="ARBA00022723"/>
    </source>
</evidence>
<keyword evidence="6" id="KW-0479">Metal-binding</keyword>
<organism evidence="14 15">
    <name type="scientific">Leptospira ognonensis</name>
    <dbReference type="NCBI Taxonomy" id="2484945"/>
    <lineage>
        <taxon>Bacteria</taxon>
        <taxon>Pseudomonadati</taxon>
        <taxon>Spirochaetota</taxon>
        <taxon>Spirochaetia</taxon>
        <taxon>Leptospirales</taxon>
        <taxon>Leptospiraceae</taxon>
        <taxon>Leptospira</taxon>
    </lineage>
</organism>
<feature type="transmembrane region" description="Helical" evidence="12">
    <location>
        <begin position="236"/>
        <end position="255"/>
    </location>
</feature>
<evidence type="ECO:0000313" key="15">
    <source>
        <dbReference type="Proteomes" id="UP000297693"/>
    </source>
</evidence>
<keyword evidence="9" id="KW-0408">Iron</keyword>
<evidence type="ECO:0000256" key="5">
    <source>
        <dbReference type="ARBA" id="ARBA00022692"/>
    </source>
</evidence>
<dbReference type="RefSeq" id="WP_135623335.1">
    <property type="nucleotide sequence ID" value="NZ_RQGD01000023.1"/>
</dbReference>
<evidence type="ECO:0000259" key="13">
    <source>
        <dbReference type="Pfam" id="PF00487"/>
    </source>
</evidence>
<keyword evidence="4" id="KW-0997">Cell inner membrane</keyword>
<dbReference type="GO" id="GO:0046872">
    <property type="term" value="F:metal ion binding"/>
    <property type="evidence" value="ECO:0007669"/>
    <property type="project" value="UniProtKB-KW"/>
</dbReference>
<dbReference type="OrthoDB" id="9807864at2"/>
<sequence>MSTLKKITFLISFVLPVIVVLTNYLGGMFHLVIPLTVFVFLPLLDLGVGKDTSNPGEKDFLSLQNDYYYRALTMIWAFVQLIFIIWAIFEISTNNYSIWEFLMFALSVGIVTGGIGITVGHELGHKASKWEQGLSKLIYMTVCYMHFFIEHNFGHHVHVSTPGDNASSKKGQTFYAFYVKSVFGGYQSAWNIEKKKLQKQGLPAFHYKNEMIWYQVITISFIGFLFTLGSLYRGAIAWDVIVFFLLQSIIAFTLLELTNYIEHYGLERKELFPGKFEKVLPVHSWNQNYLVSNAFLFQLQRHSDHHANAGRRYQALRHFEEAPQLPYGYEVMILIALVPTLWFRMIDPILESWRAKAKSA</sequence>
<evidence type="ECO:0000256" key="7">
    <source>
        <dbReference type="ARBA" id="ARBA00022989"/>
    </source>
</evidence>
<comment type="caution">
    <text evidence="14">The sequence shown here is derived from an EMBL/GenBank/DDBJ whole genome shotgun (WGS) entry which is preliminary data.</text>
</comment>
<dbReference type="GO" id="GO:0004497">
    <property type="term" value="F:monooxygenase activity"/>
    <property type="evidence" value="ECO:0007669"/>
    <property type="project" value="UniProtKB-KW"/>
</dbReference>
<dbReference type="CDD" id="cd03512">
    <property type="entry name" value="Alkane-hydroxylase"/>
    <property type="match status" value="1"/>
</dbReference>
<dbReference type="Proteomes" id="UP000297693">
    <property type="component" value="Unassembled WGS sequence"/>
</dbReference>
<dbReference type="AlphaFoldDB" id="A0A4V3JRE1"/>
<gene>
    <name evidence="14" type="ORF">EHQ58_07825</name>
</gene>
<evidence type="ECO:0000256" key="8">
    <source>
        <dbReference type="ARBA" id="ARBA00023002"/>
    </source>
</evidence>
<keyword evidence="11 12" id="KW-0472">Membrane</keyword>
<keyword evidence="7 12" id="KW-1133">Transmembrane helix</keyword>
<keyword evidence="8" id="KW-0560">Oxidoreductase</keyword>
<evidence type="ECO:0000256" key="10">
    <source>
        <dbReference type="ARBA" id="ARBA00023033"/>
    </source>
</evidence>
<reference evidence="14" key="1">
    <citation type="journal article" date="2019" name="PLoS Negl. Trop. Dis.">
        <title>Revisiting the worldwide diversity of Leptospira species in the environment.</title>
        <authorList>
            <person name="Vincent A.T."/>
            <person name="Schiettekatte O."/>
            <person name="Bourhy P."/>
            <person name="Veyrier F.J."/>
            <person name="Picardeau M."/>
        </authorList>
    </citation>
    <scope>NUCLEOTIDE SEQUENCE [LARGE SCALE GENOMIC DNA]</scope>
    <source>
        <strain evidence="14">201702476</strain>
    </source>
</reference>
<feature type="transmembrane region" description="Helical" evidence="12">
    <location>
        <begin position="7"/>
        <end position="25"/>
    </location>
</feature>
<accession>A0A4V3JRE1</accession>
<dbReference type="EMBL" id="RQGD01000023">
    <property type="protein sequence ID" value="TGL59645.1"/>
    <property type="molecule type" value="Genomic_DNA"/>
</dbReference>
<feature type="transmembrane region" description="Helical" evidence="12">
    <location>
        <begin position="212"/>
        <end position="229"/>
    </location>
</feature>
<comment type="similarity">
    <text evidence="2">Belongs to the fatty acid desaturase type 1 family. AlkB subfamily.</text>
</comment>
<evidence type="ECO:0000256" key="11">
    <source>
        <dbReference type="ARBA" id="ARBA00023136"/>
    </source>
</evidence>
<dbReference type="InterPro" id="IPR033885">
    <property type="entry name" value="AlkB/XylM"/>
</dbReference>
<evidence type="ECO:0000256" key="12">
    <source>
        <dbReference type="SAM" id="Phobius"/>
    </source>
</evidence>
<evidence type="ECO:0000313" key="14">
    <source>
        <dbReference type="EMBL" id="TGL59645.1"/>
    </source>
</evidence>
<feature type="domain" description="Fatty acid desaturase" evidence="13">
    <location>
        <begin position="99"/>
        <end position="329"/>
    </location>
</feature>
<keyword evidence="3" id="KW-1003">Cell membrane</keyword>
<dbReference type="GO" id="GO:0006629">
    <property type="term" value="P:lipid metabolic process"/>
    <property type="evidence" value="ECO:0007669"/>
    <property type="project" value="InterPro"/>
</dbReference>
<evidence type="ECO:0000256" key="3">
    <source>
        <dbReference type="ARBA" id="ARBA00022475"/>
    </source>
</evidence>
<dbReference type="InterPro" id="IPR005804">
    <property type="entry name" value="FA_desaturase_dom"/>
</dbReference>
<name>A0A4V3JRE1_9LEPT</name>
<dbReference type="GO" id="GO:0005886">
    <property type="term" value="C:plasma membrane"/>
    <property type="evidence" value="ECO:0007669"/>
    <property type="project" value="UniProtKB-SubCell"/>
</dbReference>
<evidence type="ECO:0000256" key="1">
    <source>
        <dbReference type="ARBA" id="ARBA00004429"/>
    </source>
</evidence>
<feature type="transmembrane region" description="Helical" evidence="12">
    <location>
        <begin position="101"/>
        <end position="121"/>
    </location>
</feature>